<keyword evidence="6 13" id="KW-0418">Kinase</keyword>
<feature type="domain" description="PAS" evidence="12">
    <location>
        <begin position="177"/>
        <end position="230"/>
    </location>
</feature>
<evidence type="ECO:0000256" key="6">
    <source>
        <dbReference type="ARBA" id="ARBA00022777"/>
    </source>
</evidence>
<dbReference type="EMBL" id="LDPH01000053">
    <property type="protein sequence ID" value="KLV16417.1"/>
    <property type="molecule type" value="Genomic_DNA"/>
</dbReference>
<dbReference type="PANTHER" id="PTHR43547">
    <property type="entry name" value="TWO-COMPONENT HISTIDINE KINASE"/>
    <property type="match status" value="1"/>
</dbReference>
<evidence type="ECO:0000256" key="4">
    <source>
        <dbReference type="ARBA" id="ARBA00022679"/>
    </source>
</evidence>
<dbReference type="EC" id="2.7.13.3" evidence="2"/>
<dbReference type="Proteomes" id="UP000036045">
    <property type="component" value="Unassembled WGS sequence"/>
</dbReference>
<evidence type="ECO:0000256" key="5">
    <source>
        <dbReference type="ARBA" id="ARBA00022741"/>
    </source>
</evidence>
<dbReference type="PANTHER" id="PTHR43547:SF2">
    <property type="entry name" value="HYBRID SIGNAL TRANSDUCTION HISTIDINE KINASE C"/>
    <property type="match status" value="1"/>
</dbReference>
<keyword evidence="3 9" id="KW-0597">Phosphoprotein</keyword>
<evidence type="ECO:0000256" key="2">
    <source>
        <dbReference type="ARBA" id="ARBA00012438"/>
    </source>
</evidence>
<feature type="modified residue" description="4-aspartylphosphate" evidence="9">
    <location>
        <position position="72"/>
    </location>
</feature>
<dbReference type="Gene3D" id="1.10.287.130">
    <property type="match status" value="1"/>
</dbReference>
<evidence type="ECO:0000259" key="11">
    <source>
        <dbReference type="PROSITE" id="PS50110"/>
    </source>
</evidence>
<name>A0A0J1HRT2_NIACI</name>
<evidence type="ECO:0000256" key="7">
    <source>
        <dbReference type="ARBA" id="ARBA00022840"/>
    </source>
</evidence>
<keyword evidence="5" id="KW-0547">Nucleotide-binding</keyword>
<keyword evidence="14" id="KW-1185">Reference proteome</keyword>
<dbReference type="InterPro" id="IPR035965">
    <property type="entry name" value="PAS-like_dom_sf"/>
</dbReference>
<evidence type="ECO:0000259" key="12">
    <source>
        <dbReference type="PROSITE" id="PS50112"/>
    </source>
</evidence>
<dbReference type="NCBIfam" id="TIGR00229">
    <property type="entry name" value="sensory_box"/>
    <property type="match status" value="2"/>
</dbReference>
<evidence type="ECO:0000256" key="9">
    <source>
        <dbReference type="PROSITE-ProRule" id="PRU00169"/>
    </source>
</evidence>
<protein>
    <recommendedName>
        <fullName evidence="2">histidine kinase</fullName>
        <ecNumber evidence="2">2.7.13.3</ecNumber>
    </recommendedName>
</protein>
<dbReference type="Gene3D" id="3.40.50.2300">
    <property type="match status" value="1"/>
</dbReference>
<dbReference type="PRINTS" id="PR00344">
    <property type="entry name" value="BCTRLSENSOR"/>
</dbReference>
<dbReference type="OrthoDB" id="9759607at2"/>
<accession>A0A0J1HRT2</accession>
<dbReference type="Pfam" id="PF00512">
    <property type="entry name" value="HisKA"/>
    <property type="match status" value="1"/>
</dbReference>
<dbReference type="GO" id="GO:0000155">
    <property type="term" value="F:phosphorelay sensor kinase activity"/>
    <property type="evidence" value="ECO:0007669"/>
    <property type="project" value="InterPro"/>
</dbReference>
<dbReference type="SUPFAM" id="SSF55785">
    <property type="entry name" value="PYP-like sensor domain (PAS domain)"/>
    <property type="match status" value="2"/>
</dbReference>
<evidence type="ECO:0000259" key="10">
    <source>
        <dbReference type="PROSITE" id="PS50109"/>
    </source>
</evidence>
<gene>
    <name evidence="13" type="ORF">ABW02_25295</name>
</gene>
<dbReference type="InterPro" id="IPR036097">
    <property type="entry name" value="HisK_dim/P_sf"/>
</dbReference>
<dbReference type="PROSITE" id="PS50110">
    <property type="entry name" value="RESPONSE_REGULATORY"/>
    <property type="match status" value="1"/>
</dbReference>
<dbReference type="CDD" id="cd00082">
    <property type="entry name" value="HisKA"/>
    <property type="match status" value="1"/>
</dbReference>
<dbReference type="SMART" id="SM00387">
    <property type="entry name" value="HATPase_c"/>
    <property type="match status" value="1"/>
</dbReference>
<dbReference type="InterPro" id="IPR001789">
    <property type="entry name" value="Sig_transdc_resp-reg_receiver"/>
</dbReference>
<keyword evidence="4" id="KW-0808">Transferase</keyword>
<dbReference type="SMART" id="SM00448">
    <property type="entry name" value="REC"/>
    <property type="match status" value="1"/>
</dbReference>
<dbReference type="Gene3D" id="3.30.565.10">
    <property type="entry name" value="Histidine kinase-like ATPase, C-terminal domain"/>
    <property type="match status" value="1"/>
</dbReference>
<dbReference type="SUPFAM" id="SSF47384">
    <property type="entry name" value="Homodimeric domain of signal transducing histidine kinase"/>
    <property type="match status" value="1"/>
</dbReference>
<dbReference type="SUPFAM" id="SSF52172">
    <property type="entry name" value="CheY-like"/>
    <property type="match status" value="1"/>
</dbReference>
<dbReference type="PROSITE" id="PS50112">
    <property type="entry name" value="PAS"/>
    <property type="match status" value="1"/>
</dbReference>
<dbReference type="InterPro" id="IPR004358">
    <property type="entry name" value="Sig_transdc_His_kin-like_C"/>
</dbReference>
<dbReference type="Pfam" id="PF00072">
    <property type="entry name" value="Response_reg"/>
    <property type="match status" value="1"/>
</dbReference>
<comment type="caution">
    <text evidence="13">The sequence shown here is derived from an EMBL/GenBank/DDBJ whole genome shotgun (WGS) entry which is preliminary data.</text>
</comment>
<evidence type="ECO:0000313" key="13">
    <source>
        <dbReference type="EMBL" id="KLV16417.1"/>
    </source>
</evidence>
<dbReference type="InterPro" id="IPR005467">
    <property type="entry name" value="His_kinase_dom"/>
</dbReference>
<comment type="catalytic activity">
    <reaction evidence="1">
        <text>ATP + protein L-histidine = ADP + protein N-phospho-L-histidine.</text>
        <dbReference type="EC" id="2.7.13.3"/>
    </reaction>
</comment>
<dbReference type="InterPro" id="IPR011006">
    <property type="entry name" value="CheY-like_superfamily"/>
</dbReference>
<feature type="domain" description="Histidine kinase" evidence="10">
    <location>
        <begin position="480"/>
        <end position="683"/>
    </location>
</feature>
<dbReference type="Pfam" id="PF13188">
    <property type="entry name" value="PAS_8"/>
    <property type="match status" value="1"/>
</dbReference>
<organism evidence="13 14">
    <name type="scientific">Niallia circulans</name>
    <name type="common">Bacillus circulans</name>
    <dbReference type="NCBI Taxonomy" id="1397"/>
    <lineage>
        <taxon>Bacteria</taxon>
        <taxon>Bacillati</taxon>
        <taxon>Bacillota</taxon>
        <taxon>Bacilli</taxon>
        <taxon>Bacillales</taxon>
        <taxon>Bacillaceae</taxon>
        <taxon>Niallia</taxon>
    </lineage>
</organism>
<dbReference type="Pfam" id="PF13426">
    <property type="entry name" value="PAS_9"/>
    <property type="match status" value="1"/>
</dbReference>
<dbReference type="InterPro" id="IPR000014">
    <property type="entry name" value="PAS"/>
</dbReference>
<dbReference type="AlphaFoldDB" id="A0A0J1HRT2"/>
<evidence type="ECO:0000313" key="14">
    <source>
        <dbReference type="Proteomes" id="UP000036045"/>
    </source>
</evidence>
<dbReference type="InterPro" id="IPR003661">
    <property type="entry name" value="HisK_dim/P_dom"/>
</dbReference>
<dbReference type="GO" id="GO:0005524">
    <property type="term" value="F:ATP binding"/>
    <property type="evidence" value="ECO:0007669"/>
    <property type="project" value="UniProtKB-KW"/>
</dbReference>
<dbReference type="Gene3D" id="3.30.450.20">
    <property type="entry name" value="PAS domain"/>
    <property type="match status" value="2"/>
</dbReference>
<dbReference type="PROSITE" id="PS50109">
    <property type="entry name" value="HIS_KIN"/>
    <property type="match status" value="1"/>
</dbReference>
<dbReference type="Pfam" id="PF02518">
    <property type="entry name" value="HATPase_c"/>
    <property type="match status" value="1"/>
</dbReference>
<dbReference type="RefSeq" id="WP_047944982.1">
    <property type="nucleotide sequence ID" value="NZ_LDPH01000053.1"/>
</dbReference>
<keyword evidence="7" id="KW-0067">ATP-binding</keyword>
<dbReference type="InterPro" id="IPR003594">
    <property type="entry name" value="HATPase_dom"/>
</dbReference>
<evidence type="ECO:0000256" key="8">
    <source>
        <dbReference type="ARBA" id="ARBA00023012"/>
    </source>
</evidence>
<dbReference type="PATRIC" id="fig|1397.4.peg.4600"/>
<keyword evidence="8" id="KW-0902">Two-component regulatory system</keyword>
<feature type="domain" description="Response regulatory" evidence="11">
    <location>
        <begin position="23"/>
        <end position="140"/>
    </location>
</feature>
<dbReference type="CDD" id="cd00130">
    <property type="entry name" value="PAS"/>
    <property type="match status" value="1"/>
</dbReference>
<dbReference type="SMART" id="SM00091">
    <property type="entry name" value="PAS"/>
    <property type="match status" value="2"/>
</dbReference>
<proteinExistence type="predicted"/>
<dbReference type="SMART" id="SM00388">
    <property type="entry name" value="HisKA"/>
    <property type="match status" value="1"/>
</dbReference>
<dbReference type="InterPro" id="IPR036890">
    <property type="entry name" value="HATPase_C_sf"/>
</dbReference>
<sequence length="685" mass="78476">MQYSAQSIEQKKKLSPSVSEPIYILMVDDLQENLMALEAVLNSPRYHLIFAKSGEEALKCILKYDFAVILLDVQMPGLNGFETAKLIKERKKSRHIPIIFITAISQDIHHITQGYQAGAIDYIVKPFNPDALRSKVAQFVQIFESHTTSLHEMNWQTTSELEKMNKELRITKMDLTKNAVFSSVLQKALQDTIVTFDEEGIIISVNPSVKRMFGYVEEELIGASIEVLLHSVESETSGETPITFEMMVPKLIGRMIEAKAKRKNHIIFPVDIYIGDAMVEDYQLFICTIRDISERKEVELLRKQQLDRLEHAVEERTLELLSMNHQLHREREEKSKVTDDLMLSEGRFRQIFEASPCMMAIRTLQNPSFIAVNNNWVTSTGYTIEELKDECYQWEISKEINGIEESFQEEEWLTPFKNQRVNFMLKNGERKQGLLSTEIITIEKKNCVLIVLNDITERLAFEKEMARLDQLNLVGEMAAGIAHEIRNPMTTVHGFLQIGKSNPSNLSLEHMELMIDELDRANKIIKEFLTLAKNKTSDKRLYSLNRIIEIIFPLINAEALLTGKKVNLQLEECPELFLDEKEIRQLLLNLALNGLEAMEPEGILTIKTFCKGKYLVLEIIDSGNGIDEEILKKLGTPFFTTKDNGTGLGLAVCYRIAERHMARIKVHTSESGTKFSVYFEIEEGK</sequence>
<evidence type="ECO:0000256" key="3">
    <source>
        <dbReference type="ARBA" id="ARBA00022553"/>
    </source>
</evidence>
<evidence type="ECO:0000256" key="1">
    <source>
        <dbReference type="ARBA" id="ARBA00000085"/>
    </source>
</evidence>
<reference evidence="13 14" key="1">
    <citation type="submission" date="2015-05" db="EMBL/GenBank/DDBJ databases">
        <title>Whole genome sequence and identification of bacterial endophytes from Costus igneus.</title>
        <authorList>
            <person name="Lee Y.P."/>
            <person name="Gan H.M."/>
            <person name="Eng W."/>
            <person name="Wheatley M.S."/>
            <person name="Caraballo A."/>
            <person name="Polter S."/>
            <person name="Savka M.A."/>
            <person name="Hudson A.O."/>
        </authorList>
    </citation>
    <scope>NUCLEOTIDE SEQUENCE [LARGE SCALE GENOMIC DNA]</scope>
    <source>
        <strain evidence="13 14">RIT379</strain>
    </source>
</reference>
<dbReference type="SUPFAM" id="SSF55874">
    <property type="entry name" value="ATPase domain of HSP90 chaperone/DNA topoisomerase II/histidine kinase"/>
    <property type="match status" value="1"/>
</dbReference>